<dbReference type="AlphaFoldDB" id="A0A0H2R5Z5"/>
<evidence type="ECO:0000313" key="3">
    <source>
        <dbReference type="Proteomes" id="UP000053477"/>
    </source>
</evidence>
<name>A0A0H2R5Z5_9AGAM</name>
<reference evidence="2 3" key="1">
    <citation type="submission" date="2015-04" db="EMBL/GenBank/DDBJ databases">
        <title>Complete genome sequence of Schizopora paradoxa KUC8140, a cosmopolitan wood degrader in East Asia.</title>
        <authorList>
            <consortium name="DOE Joint Genome Institute"/>
            <person name="Min B."/>
            <person name="Park H."/>
            <person name="Jang Y."/>
            <person name="Kim J.-J."/>
            <person name="Kim K.H."/>
            <person name="Pangilinan J."/>
            <person name="Lipzen A."/>
            <person name="Riley R."/>
            <person name="Grigoriev I.V."/>
            <person name="Spatafora J.W."/>
            <person name="Choi I.-G."/>
        </authorList>
    </citation>
    <scope>NUCLEOTIDE SEQUENCE [LARGE SCALE GENOMIC DNA]</scope>
    <source>
        <strain evidence="2 3">KUC8140</strain>
    </source>
</reference>
<feature type="signal peptide" evidence="1">
    <location>
        <begin position="1"/>
        <end position="20"/>
    </location>
</feature>
<gene>
    <name evidence="2" type="ORF">SCHPADRAFT_909624</name>
</gene>
<keyword evidence="3" id="KW-1185">Reference proteome</keyword>
<sequence>MQLRFYSLLLIFAVALSAAAAPIPTPQDPIDDLDLLLTDELTNSGMIIKKRQERVIAT</sequence>
<organism evidence="2 3">
    <name type="scientific">Schizopora paradoxa</name>
    <dbReference type="NCBI Taxonomy" id="27342"/>
    <lineage>
        <taxon>Eukaryota</taxon>
        <taxon>Fungi</taxon>
        <taxon>Dikarya</taxon>
        <taxon>Basidiomycota</taxon>
        <taxon>Agaricomycotina</taxon>
        <taxon>Agaricomycetes</taxon>
        <taxon>Hymenochaetales</taxon>
        <taxon>Schizoporaceae</taxon>
        <taxon>Schizopora</taxon>
    </lineage>
</organism>
<dbReference type="EMBL" id="KQ086149">
    <property type="protein sequence ID" value="KLO07279.1"/>
    <property type="molecule type" value="Genomic_DNA"/>
</dbReference>
<keyword evidence="1" id="KW-0732">Signal</keyword>
<protein>
    <submittedName>
        <fullName evidence="2">Uncharacterized protein</fullName>
    </submittedName>
</protein>
<evidence type="ECO:0000313" key="2">
    <source>
        <dbReference type="EMBL" id="KLO07279.1"/>
    </source>
</evidence>
<accession>A0A0H2R5Z5</accession>
<evidence type="ECO:0000256" key="1">
    <source>
        <dbReference type="SAM" id="SignalP"/>
    </source>
</evidence>
<dbReference type="InParanoid" id="A0A0H2R5Z5"/>
<feature type="chain" id="PRO_5005201309" evidence="1">
    <location>
        <begin position="21"/>
        <end position="58"/>
    </location>
</feature>
<proteinExistence type="predicted"/>
<dbReference type="Proteomes" id="UP000053477">
    <property type="component" value="Unassembled WGS sequence"/>
</dbReference>